<dbReference type="Proteomes" id="UP000075886">
    <property type="component" value="Unassembled WGS sequence"/>
</dbReference>
<evidence type="ECO:0000313" key="8">
    <source>
        <dbReference type="Proteomes" id="UP000075886"/>
    </source>
</evidence>
<evidence type="ECO:0000256" key="2">
    <source>
        <dbReference type="ARBA" id="ARBA00022801"/>
    </source>
</evidence>
<dbReference type="PROSITE" id="PS51746">
    <property type="entry name" value="PPM_2"/>
    <property type="match status" value="1"/>
</dbReference>
<dbReference type="InterPro" id="IPR001932">
    <property type="entry name" value="PPM-type_phosphatase-like_dom"/>
</dbReference>
<keyword evidence="8" id="KW-1185">Reference proteome</keyword>
<sequence>MAETCLIHALYIHFRDSVSKRDTQTHAFKLEMLNRLKKKLQQAALDQPALPSSGTSPYNGTDGGRSGNGGRDGDPANGKRLPKKFQYARPPFLQLLTHDELKASADHNVRPIIVPRDISLLPWTTGYAECVNSGKSKWNEDQAAFHRQVLTHPSKRYHDLPYTYFGIFDGHAGYGAALAASIQFHYVLHEKLVDAIELLVPRVDCETNPALPDAMLLHPSLFHKHVSKDELIVGALESAFADMDAVLAEDRNKYRNAGGCTALVALFILGKLYVANAGDSRGVLCKRVRRRKYPRIATPEETQEHKENGAPGEEHPTQDDDEYEVLAEPCSFDHTPDTERPRLLTVGIQNPALLGGEYVAMEYAKKPTTKDLGARILYRQGAMHGWTYKTLTAADLKIPLITGSGKRSRLLGTIGVTRGFGDHDLKALGSNLPIKPFLSPHPDVVCFDLAKVQPTAGAKDACGYDGDYGLLVMATDGLWDVSSSQQVANTVFGTLQRFPQERHRYTMVAQELVARSRGRANESGHWRLSDSRTAATVDDISVIVIPVYQYYREYCKWTQTVANARTNKQQEPNAAPMTTVVPAAEEITTTRVSDELANSVDTTAEPAEEEAVEAENNLNTINLAPVAAALTTASSLAKSSAPLGLADALPTK</sequence>
<dbReference type="CDD" id="cd00143">
    <property type="entry name" value="PP2Cc"/>
    <property type="match status" value="1"/>
</dbReference>
<keyword evidence="1" id="KW-0479">Metal-binding</keyword>
<evidence type="ECO:0000259" key="6">
    <source>
        <dbReference type="PROSITE" id="PS51746"/>
    </source>
</evidence>
<feature type="compositionally biased region" description="Gly residues" evidence="5">
    <location>
        <begin position="61"/>
        <end position="70"/>
    </location>
</feature>
<feature type="region of interest" description="Disordered" evidence="5">
    <location>
        <begin position="295"/>
        <end position="319"/>
    </location>
</feature>
<dbReference type="Pfam" id="PF00481">
    <property type="entry name" value="PP2C"/>
    <property type="match status" value="2"/>
</dbReference>
<dbReference type="GO" id="GO:0005739">
    <property type="term" value="C:mitochondrion"/>
    <property type="evidence" value="ECO:0007669"/>
    <property type="project" value="TreeGrafter"/>
</dbReference>
<dbReference type="InterPro" id="IPR015655">
    <property type="entry name" value="PP2C"/>
</dbReference>
<evidence type="ECO:0000256" key="3">
    <source>
        <dbReference type="ARBA" id="ARBA00022912"/>
    </source>
</evidence>
<dbReference type="AlphaFoldDB" id="A0A182Q7F6"/>
<keyword evidence="2 4" id="KW-0378">Hydrolase</keyword>
<reference evidence="7" key="2">
    <citation type="submission" date="2020-05" db="UniProtKB">
        <authorList>
            <consortium name="EnsemblMetazoa"/>
        </authorList>
    </citation>
    <scope>IDENTIFICATION</scope>
    <source>
        <strain evidence="7">FAR1</strain>
    </source>
</reference>
<accession>A0A182Q7F6</accession>
<dbReference type="InterPro" id="IPR000222">
    <property type="entry name" value="PP2C_BS"/>
</dbReference>
<dbReference type="InterPro" id="IPR036457">
    <property type="entry name" value="PPM-type-like_dom_sf"/>
</dbReference>
<name>A0A182Q7F6_9DIPT</name>
<dbReference type="Gene3D" id="3.60.40.10">
    <property type="entry name" value="PPM-type phosphatase domain"/>
    <property type="match status" value="1"/>
</dbReference>
<dbReference type="SUPFAM" id="SSF81606">
    <property type="entry name" value="PP2C-like"/>
    <property type="match status" value="1"/>
</dbReference>
<keyword evidence="3 4" id="KW-0904">Protein phosphatase</keyword>
<dbReference type="EnsemblMetazoa" id="AFAF004549-RA">
    <property type="protein sequence ID" value="AFAF004549-PA"/>
    <property type="gene ID" value="AFAF004549"/>
</dbReference>
<dbReference type="SMART" id="SM00332">
    <property type="entry name" value="PP2Cc"/>
    <property type="match status" value="1"/>
</dbReference>
<dbReference type="GO" id="GO:0004741">
    <property type="term" value="F:[pyruvate dehydrogenase (acetyl-transferring)]-phosphatase activity"/>
    <property type="evidence" value="ECO:0007669"/>
    <property type="project" value="TreeGrafter"/>
</dbReference>
<feature type="compositionally biased region" description="Basic and acidic residues" evidence="5">
    <location>
        <begin position="302"/>
        <end position="318"/>
    </location>
</feature>
<comment type="similarity">
    <text evidence="4">Belongs to the PP2C family.</text>
</comment>
<dbReference type="VEuPathDB" id="VectorBase:AFAF004549"/>
<protein>
    <recommendedName>
        <fullName evidence="6">PPM-type phosphatase domain-containing protein</fullName>
    </recommendedName>
</protein>
<organism evidence="7 8">
    <name type="scientific">Anopheles farauti</name>
    <dbReference type="NCBI Taxonomy" id="69004"/>
    <lineage>
        <taxon>Eukaryota</taxon>
        <taxon>Metazoa</taxon>
        <taxon>Ecdysozoa</taxon>
        <taxon>Arthropoda</taxon>
        <taxon>Hexapoda</taxon>
        <taxon>Insecta</taxon>
        <taxon>Pterygota</taxon>
        <taxon>Neoptera</taxon>
        <taxon>Endopterygota</taxon>
        <taxon>Diptera</taxon>
        <taxon>Nematocera</taxon>
        <taxon>Culicoidea</taxon>
        <taxon>Culicidae</taxon>
        <taxon>Anophelinae</taxon>
        <taxon>Anopheles</taxon>
    </lineage>
</organism>
<dbReference type="STRING" id="69004.A0A182Q7F6"/>
<dbReference type="PROSITE" id="PS01032">
    <property type="entry name" value="PPM_1"/>
    <property type="match status" value="1"/>
</dbReference>
<evidence type="ECO:0000313" key="7">
    <source>
        <dbReference type="EnsemblMetazoa" id="AFAF004549-PA"/>
    </source>
</evidence>
<evidence type="ECO:0000256" key="1">
    <source>
        <dbReference type="ARBA" id="ARBA00022723"/>
    </source>
</evidence>
<dbReference type="PANTHER" id="PTHR13832">
    <property type="entry name" value="PROTEIN PHOSPHATASE 2C"/>
    <property type="match status" value="1"/>
</dbReference>
<evidence type="ECO:0000256" key="4">
    <source>
        <dbReference type="RuleBase" id="RU003465"/>
    </source>
</evidence>
<evidence type="ECO:0000256" key="5">
    <source>
        <dbReference type="SAM" id="MobiDB-lite"/>
    </source>
</evidence>
<proteinExistence type="inferred from homology"/>
<feature type="domain" description="PPM-type phosphatase" evidence="6">
    <location>
        <begin position="126"/>
        <end position="547"/>
    </location>
</feature>
<reference evidence="8" key="1">
    <citation type="submission" date="2014-01" db="EMBL/GenBank/DDBJ databases">
        <title>The Genome Sequence of Anopheles farauti FAR1 (V2).</title>
        <authorList>
            <consortium name="The Broad Institute Genomics Platform"/>
            <person name="Neafsey D.E."/>
            <person name="Besansky N."/>
            <person name="Howell P."/>
            <person name="Walton C."/>
            <person name="Young S.K."/>
            <person name="Zeng Q."/>
            <person name="Gargeya S."/>
            <person name="Fitzgerald M."/>
            <person name="Haas B."/>
            <person name="Abouelleil A."/>
            <person name="Allen A.W."/>
            <person name="Alvarado L."/>
            <person name="Arachchi H.M."/>
            <person name="Berlin A.M."/>
            <person name="Chapman S.B."/>
            <person name="Gainer-Dewar J."/>
            <person name="Goldberg J."/>
            <person name="Griggs A."/>
            <person name="Gujja S."/>
            <person name="Hansen M."/>
            <person name="Howarth C."/>
            <person name="Imamovic A."/>
            <person name="Ireland A."/>
            <person name="Larimer J."/>
            <person name="McCowan C."/>
            <person name="Murphy C."/>
            <person name="Pearson M."/>
            <person name="Poon T.W."/>
            <person name="Priest M."/>
            <person name="Roberts A."/>
            <person name="Saif S."/>
            <person name="Shea T."/>
            <person name="Sisk P."/>
            <person name="Sykes S."/>
            <person name="Wortman J."/>
            <person name="Nusbaum C."/>
            <person name="Birren B."/>
        </authorList>
    </citation>
    <scope>NUCLEOTIDE SEQUENCE [LARGE SCALE GENOMIC DNA]</scope>
    <source>
        <strain evidence="8">FAR1</strain>
    </source>
</reference>
<feature type="region of interest" description="Disordered" evidence="5">
    <location>
        <begin position="42"/>
        <end position="81"/>
    </location>
</feature>
<dbReference type="GO" id="GO:0046872">
    <property type="term" value="F:metal ion binding"/>
    <property type="evidence" value="ECO:0007669"/>
    <property type="project" value="UniProtKB-KW"/>
</dbReference>
<dbReference type="PANTHER" id="PTHR13832:SF354">
    <property type="entry name" value="GM14138P"/>
    <property type="match status" value="1"/>
</dbReference>
<dbReference type="EMBL" id="AXCN02001229">
    <property type="status" value="NOT_ANNOTATED_CDS"/>
    <property type="molecule type" value="Genomic_DNA"/>
</dbReference>